<accession>A0ABT2C885</accession>
<evidence type="ECO:0000313" key="10">
    <source>
        <dbReference type="Proteomes" id="UP001165263"/>
    </source>
</evidence>
<keyword evidence="5 7" id="KW-1133">Transmembrane helix</keyword>
<gene>
    <name evidence="9" type="ORF">NX786_29980</name>
</gene>
<comment type="subcellular location">
    <subcellularLocation>
        <location evidence="1">Cell membrane</location>
        <topology evidence="1">Multi-pass membrane protein</topology>
    </subcellularLocation>
</comment>
<dbReference type="PANTHER" id="PTHR34582:SF6">
    <property type="entry name" value="UPF0702 TRANSMEMBRANE PROTEIN YCAP"/>
    <property type="match status" value="1"/>
</dbReference>
<comment type="caution">
    <text evidence="9">The sequence shown here is derived from an EMBL/GenBank/DDBJ whole genome shotgun (WGS) entry which is preliminary data.</text>
</comment>
<dbReference type="PANTHER" id="PTHR34582">
    <property type="entry name" value="UPF0702 TRANSMEMBRANE PROTEIN YCAP"/>
    <property type="match status" value="1"/>
</dbReference>
<evidence type="ECO:0000256" key="7">
    <source>
        <dbReference type="SAM" id="Phobius"/>
    </source>
</evidence>
<sequence>MDVDWESLFTFSVPPLELFVRGTLTYLFLFCLFRFVVRRDAGALGLSDLLVLVIIADAAQNAMAGDYISIVDGFLLIGTIIGWSYGLNWLSFRFPRFRRFALAPPICIIKDGVKQDAALRRELISDEELHAMLHEHEVDDIAQVKRAWLEPDGQLTVLRRRGTRES</sequence>
<feature type="domain" description="YetF C-terminal" evidence="8">
    <location>
        <begin position="94"/>
        <end position="161"/>
    </location>
</feature>
<feature type="transmembrane region" description="Helical" evidence="7">
    <location>
        <begin position="74"/>
        <end position="92"/>
    </location>
</feature>
<evidence type="ECO:0000256" key="6">
    <source>
        <dbReference type="ARBA" id="ARBA00023136"/>
    </source>
</evidence>
<evidence type="ECO:0000256" key="4">
    <source>
        <dbReference type="ARBA" id="ARBA00022692"/>
    </source>
</evidence>
<keyword evidence="3" id="KW-1003">Cell membrane</keyword>
<reference evidence="9" key="1">
    <citation type="submission" date="2022-08" db="EMBL/GenBank/DDBJ databases">
        <title>Reclassification of Massilia species as members of the genera Telluria, Duganella, Pseudoduganella, Mokoshia gen. nov. and Zemynaea gen. nov. using orthogonal and non-orthogonal genome-based approaches.</title>
        <authorList>
            <person name="Bowman J.P."/>
        </authorList>
    </citation>
    <scope>NUCLEOTIDE SEQUENCE</scope>
    <source>
        <strain evidence="9">LMG 11547</strain>
    </source>
</reference>
<dbReference type="InterPro" id="IPR023090">
    <property type="entry name" value="UPF0702_alpha/beta_dom_sf"/>
</dbReference>
<evidence type="ECO:0000256" key="5">
    <source>
        <dbReference type="ARBA" id="ARBA00022989"/>
    </source>
</evidence>
<keyword evidence="10" id="KW-1185">Reference proteome</keyword>
<keyword evidence="4 7" id="KW-0812">Transmembrane</keyword>
<proteinExistence type="inferred from homology"/>
<name>A0ABT2C885_9BURK</name>
<protein>
    <submittedName>
        <fullName evidence="9">DUF421 domain-containing protein</fullName>
    </submittedName>
</protein>
<organism evidence="9 10">
    <name type="scientific">Telluria mixta</name>
    <dbReference type="NCBI Taxonomy" id="34071"/>
    <lineage>
        <taxon>Bacteria</taxon>
        <taxon>Pseudomonadati</taxon>
        <taxon>Pseudomonadota</taxon>
        <taxon>Betaproteobacteria</taxon>
        <taxon>Burkholderiales</taxon>
        <taxon>Oxalobacteraceae</taxon>
        <taxon>Telluria group</taxon>
        <taxon>Telluria</taxon>
    </lineage>
</organism>
<evidence type="ECO:0000256" key="2">
    <source>
        <dbReference type="ARBA" id="ARBA00006448"/>
    </source>
</evidence>
<feature type="transmembrane region" description="Helical" evidence="7">
    <location>
        <begin position="18"/>
        <end position="37"/>
    </location>
</feature>
<dbReference type="RefSeq" id="WP_259452535.1">
    <property type="nucleotide sequence ID" value="NZ_CP119520.1"/>
</dbReference>
<comment type="similarity">
    <text evidence="2">Belongs to the UPF0702 family.</text>
</comment>
<dbReference type="Gene3D" id="3.30.240.20">
    <property type="entry name" value="bsu07140 like domains"/>
    <property type="match status" value="1"/>
</dbReference>
<dbReference type="InterPro" id="IPR007353">
    <property type="entry name" value="DUF421"/>
</dbReference>
<keyword evidence="6 7" id="KW-0472">Membrane</keyword>
<evidence type="ECO:0000256" key="3">
    <source>
        <dbReference type="ARBA" id="ARBA00022475"/>
    </source>
</evidence>
<evidence type="ECO:0000313" key="9">
    <source>
        <dbReference type="EMBL" id="MCS0633576.1"/>
    </source>
</evidence>
<dbReference type="EMBL" id="JANUHC010000015">
    <property type="protein sequence ID" value="MCS0633576.1"/>
    <property type="molecule type" value="Genomic_DNA"/>
</dbReference>
<evidence type="ECO:0000256" key="1">
    <source>
        <dbReference type="ARBA" id="ARBA00004651"/>
    </source>
</evidence>
<dbReference type="Pfam" id="PF04239">
    <property type="entry name" value="DUF421"/>
    <property type="match status" value="1"/>
</dbReference>
<dbReference type="Proteomes" id="UP001165263">
    <property type="component" value="Unassembled WGS sequence"/>
</dbReference>
<feature type="transmembrane region" description="Helical" evidence="7">
    <location>
        <begin position="49"/>
        <end position="68"/>
    </location>
</feature>
<evidence type="ECO:0000259" key="8">
    <source>
        <dbReference type="Pfam" id="PF04239"/>
    </source>
</evidence>